<name>A0ABR4MI77_9PEZI</name>
<organism evidence="6 7">
    <name type="scientific">Ceratocystis lukuohia</name>
    <dbReference type="NCBI Taxonomy" id="2019550"/>
    <lineage>
        <taxon>Eukaryota</taxon>
        <taxon>Fungi</taxon>
        <taxon>Dikarya</taxon>
        <taxon>Ascomycota</taxon>
        <taxon>Pezizomycotina</taxon>
        <taxon>Sordariomycetes</taxon>
        <taxon>Hypocreomycetidae</taxon>
        <taxon>Microascales</taxon>
        <taxon>Ceratocystidaceae</taxon>
        <taxon>Ceratocystis</taxon>
    </lineage>
</organism>
<keyword evidence="5" id="KW-0408">Iron</keyword>
<accession>A0ABR4MI77</accession>
<dbReference type="RefSeq" id="XP_070859129.1">
    <property type="nucleotide sequence ID" value="XM_071002728.1"/>
</dbReference>
<dbReference type="Pfam" id="PF03055">
    <property type="entry name" value="RPE65"/>
    <property type="match status" value="1"/>
</dbReference>
<dbReference type="PANTHER" id="PTHR10543:SF24">
    <property type="entry name" value="CAROTENOID ISOMEROOXYGENASE"/>
    <property type="match status" value="1"/>
</dbReference>
<evidence type="ECO:0000256" key="3">
    <source>
        <dbReference type="ARBA" id="ARBA00022723"/>
    </source>
</evidence>
<comment type="similarity">
    <text evidence="2">Belongs to the carotenoid oxygenase family.</text>
</comment>
<evidence type="ECO:0000256" key="1">
    <source>
        <dbReference type="ARBA" id="ARBA00001954"/>
    </source>
</evidence>
<dbReference type="EMBL" id="JABSNW010000004">
    <property type="protein sequence ID" value="KAL2887949.1"/>
    <property type="molecule type" value="Genomic_DNA"/>
</dbReference>
<dbReference type="InterPro" id="IPR004294">
    <property type="entry name" value="Carotenoid_Oase"/>
</dbReference>
<evidence type="ECO:0000256" key="4">
    <source>
        <dbReference type="ARBA" id="ARBA00023002"/>
    </source>
</evidence>
<dbReference type="GeneID" id="98118062"/>
<dbReference type="PANTHER" id="PTHR10543">
    <property type="entry name" value="BETA-CAROTENE DIOXYGENASE"/>
    <property type="match status" value="1"/>
</dbReference>
<proteinExistence type="inferred from homology"/>
<reference evidence="6 7" key="1">
    <citation type="submission" date="2020-05" db="EMBL/GenBank/DDBJ databases">
        <title>Ceratocystis lukuohia genome.</title>
        <authorList>
            <person name="Harrington T.C."/>
            <person name="Kim K."/>
            <person name="Mayers C.G."/>
        </authorList>
    </citation>
    <scope>NUCLEOTIDE SEQUENCE [LARGE SCALE GENOMIC DNA]</scope>
    <source>
        <strain evidence="6 7">C4212</strain>
    </source>
</reference>
<keyword evidence="3" id="KW-0479">Metal-binding</keyword>
<evidence type="ECO:0000256" key="2">
    <source>
        <dbReference type="ARBA" id="ARBA00006787"/>
    </source>
</evidence>
<sequence>MSCFGATASAFERSVCDLAEDSQATVQNWEAGNFDEWPNEAGLEALTEERGPVKLRTIGEIPAWAAGSLYRTGPGVYSVDLDDSGRSYDVQHWFDGLGHVHRFEIVAPKSSDSSEGTSVWYSSRRQCDDFIAQVRAGATQGFSFAQRKDPCIGLFGKVMSSFSRKMVTTKNLQVTVSPDVGVYPQDSVKPLIDTVTGHTANVKSLWAATDNAYVRQIDPITLEPGPKCLTLGDMGTEFAYHSSCAHPGRDPKTGDYFNYGLKFGRVPTYSIYQLHEGDSKPRVIADIQGPGVAAAYMHSCFLSPSYFVLCIPSSHLAWNGLKLLWNLNIIDTILPFKESQKCRWFVVDRHHGRGVVGRFETPAGFFFHSVNAFEDDEGHLFCEMVEYPNTDIMSSFYCNVMLDKNGSGKSFWKSFASKPGNMGALRRYQFDINAELTSGLGPAPKLVVDIPAPHVGELPTINPAYSTKKHRYVYSVVTRGLSTMYDAIAKTDTVSGNVIIWSGEKGHTPGEPIFVANPEPENNNEAEDNGVLLSVVLDGANRKSYLLCLDACTMQERGRAECEFAVGLGFHGHHAKAKH</sequence>
<keyword evidence="4" id="KW-0560">Oxidoreductase</keyword>
<protein>
    <submittedName>
        <fullName evidence="6">Beta beta-carotene 15 15'-monooxygenase</fullName>
    </submittedName>
</protein>
<evidence type="ECO:0000313" key="7">
    <source>
        <dbReference type="Proteomes" id="UP001610728"/>
    </source>
</evidence>
<comment type="caution">
    <text evidence="6">The sequence shown here is derived from an EMBL/GenBank/DDBJ whole genome shotgun (WGS) entry which is preliminary data.</text>
</comment>
<keyword evidence="7" id="KW-1185">Reference proteome</keyword>
<evidence type="ECO:0000256" key="5">
    <source>
        <dbReference type="ARBA" id="ARBA00023004"/>
    </source>
</evidence>
<evidence type="ECO:0000313" key="6">
    <source>
        <dbReference type="EMBL" id="KAL2887949.1"/>
    </source>
</evidence>
<gene>
    <name evidence="6" type="ORF">HOO65_040286</name>
</gene>
<dbReference type="Proteomes" id="UP001610728">
    <property type="component" value="Unassembled WGS sequence"/>
</dbReference>
<comment type="cofactor">
    <cofactor evidence="1">
        <name>Fe(2+)</name>
        <dbReference type="ChEBI" id="CHEBI:29033"/>
    </cofactor>
</comment>